<dbReference type="PANTHER" id="PTHR47505">
    <property type="entry name" value="DNA UTILIZATION PROTEIN YHGH"/>
    <property type="match status" value="1"/>
</dbReference>
<dbReference type="STRING" id="471821.TGRD_650"/>
<dbReference type="RefSeq" id="WP_015423657.1">
    <property type="nucleotide sequence ID" value="NC_020419.1"/>
</dbReference>
<evidence type="ECO:0000256" key="1">
    <source>
        <dbReference type="ARBA" id="ARBA00008007"/>
    </source>
</evidence>
<sequence length="238" mass="27152">MKIFFLRIANFFHPVTCSVCGDDLSFLSQTKICDKCKESFPVIKNLLCQKCGMPLYDGGEYCCICKKHPKEYAFDKMRSVYLYKDSLRSLILKFKYSGRSFLARDFGLYMYEAMKLHSFYNDAEFIIPVPLNIVRRIKRGYNQAELLANEISIKAGIPILRNVLSRKKITKPQFKLSKLERAKNIKDSFFVKNSGILKSKSVILIDDIATTSATVSACSLALKTVGTKKVYVLTLARD</sequence>
<dbReference type="InterPro" id="IPR044005">
    <property type="entry name" value="DZR_2"/>
</dbReference>
<dbReference type="AlphaFoldDB" id="B1GYP0"/>
<name>B1GYP0_ENDTX</name>
<dbReference type="PATRIC" id="fig|471821.5.peg.1108"/>
<evidence type="ECO:0000259" key="2">
    <source>
        <dbReference type="Pfam" id="PF18912"/>
    </source>
</evidence>
<comment type="similarity">
    <text evidence="1">Belongs to the ComF/GntX family.</text>
</comment>
<dbReference type="CDD" id="cd06223">
    <property type="entry name" value="PRTases_typeI"/>
    <property type="match status" value="1"/>
</dbReference>
<protein>
    <submittedName>
        <fullName evidence="3">ComF-family protein</fullName>
    </submittedName>
</protein>
<dbReference type="InterPro" id="IPR000836">
    <property type="entry name" value="PRTase_dom"/>
</dbReference>
<dbReference type="EMBL" id="AP009510">
    <property type="protein sequence ID" value="BAG14133.1"/>
    <property type="molecule type" value="Genomic_DNA"/>
</dbReference>
<dbReference type="SUPFAM" id="SSF53271">
    <property type="entry name" value="PRTase-like"/>
    <property type="match status" value="1"/>
</dbReference>
<dbReference type="OrthoDB" id="9779910at2"/>
<dbReference type="Proteomes" id="UP000001691">
    <property type="component" value="Chromosome"/>
</dbReference>
<dbReference type="HOGENOM" id="CLU_054549_1_1_0"/>
<dbReference type="Gene3D" id="3.40.50.2020">
    <property type="match status" value="1"/>
</dbReference>
<gene>
    <name evidence="3" type="ordered locus">TGRD_640</name>
</gene>
<dbReference type="InterPro" id="IPR029057">
    <property type="entry name" value="PRTase-like"/>
</dbReference>
<evidence type="ECO:0000313" key="3">
    <source>
        <dbReference type="EMBL" id="BAG14133.1"/>
    </source>
</evidence>
<dbReference type="Pfam" id="PF18912">
    <property type="entry name" value="DZR_2"/>
    <property type="match status" value="1"/>
</dbReference>
<dbReference type="InterPro" id="IPR051910">
    <property type="entry name" value="ComF/GntX_DNA_util-trans"/>
</dbReference>
<accession>A0A1C9ZYP2</accession>
<organism evidence="3 4">
    <name type="scientific">Endomicrobium trichonymphae</name>
    <dbReference type="NCBI Taxonomy" id="1408204"/>
    <lineage>
        <taxon>Bacteria</taxon>
        <taxon>Pseudomonadati</taxon>
        <taxon>Elusimicrobiota</taxon>
        <taxon>Endomicrobiia</taxon>
        <taxon>Endomicrobiales</taxon>
        <taxon>Endomicrobiaceae</taxon>
        <taxon>Candidatus Endomicrobiellum</taxon>
    </lineage>
</organism>
<reference evidence="4" key="1">
    <citation type="journal article" date="2008" name="Proc. Natl. Acad. Sci. U.S.A.">
        <title>Complete genome of the uncultured termite group 1 bacteria in a single host protist cell.</title>
        <authorList>
            <person name="Hongoh Y."/>
            <person name="Sharma V.K."/>
            <person name="Prakash T."/>
            <person name="Noda S."/>
            <person name="Taylor T.D."/>
            <person name="Kudo T."/>
            <person name="Sakaki Y."/>
            <person name="Toyoda A."/>
            <person name="Hattori M."/>
            <person name="Ohkuma M."/>
        </authorList>
    </citation>
    <scope>NUCLEOTIDE SEQUENCE [LARGE SCALE GENOMIC DNA]</scope>
    <source>
        <strain evidence="4">Rs-D17 genomovar Ri2008</strain>
    </source>
</reference>
<dbReference type="KEGG" id="eti:RSTT_611"/>
<dbReference type="KEGG" id="rsd:TGRD_640"/>
<keyword evidence="4" id="KW-1185">Reference proteome</keyword>
<dbReference type="PANTHER" id="PTHR47505:SF1">
    <property type="entry name" value="DNA UTILIZATION PROTEIN YHGH"/>
    <property type="match status" value="1"/>
</dbReference>
<feature type="domain" description="Double zinc ribbon" evidence="2">
    <location>
        <begin position="9"/>
        <end position="65"/>
    </location>
</feature>
<proteinExistence type="inferred from homology"/>
<evidence type="ECO:0000313" key="4">
    <source>
        <dbReference type="Proteomes" id="UP000001691"/>
    </source>
</evidence>
<accession>B1GYP0</accession>